<dbReference type="Proteomes" id="UP000219994">
    <property type="component" value="Unassembled WGS sequence"/>
</dbReference>
<proteinExistence type="predicted"/>
<evidence type="ECO:0000313" key="1">
    <source>
        <dbReference type="EMBL" id="PDQ34902.1"/>
    </source>
</evidence>
<sequence length="81" mass="8177">MGTAVKAHPLGVVLAVATGSLLGGIPGALFAVPTGAALNVIIVYVVGGSWKDDVSLRVAPRFALWRTEPSKSALGKSGFTS</sequence>
<name>A0A2A6FPU4_9MICO</name>
<protein>
    <submittedName>
        <fullName evidence="1">Uncharacterized protein</fullName>
    </submittedName>
</protein>
<organism evidence="1 2">
    <name type="scientific">Candidatus Lumbricidiphila eiseniae</name>
    <dbReference type="NCBI Taxonomy" id="1969409"/>
    <lineage>
        <taxon>Bacteria</taxon>
        <taxon>Bacillati</taxon>
        <taxon>Actinomycetota</taxon>
        <taxon>Actinomycetes</taxon>
        <taxon>Micrococcales</taxon>
        <taxon>Microbacteriaceae</taxon>
        <taxon>Candidatus Lumbricidiphila</taxon>
    </lineage>
</organism>
<dbReference type="EMBL" id="NAEP01000044">
    <property type="protein sequence ID" value="PDQ34902.1"/>
    <property type="molecule type" value="Genomic_DNA"/>
</dbReference>
<reference evidence="2" key="1">
    <citation type="submission" date="2017-03" db="EMBL/GenBank/DDBJ databases">
        <authorList>
            <person name="Lund M.B."/>
        </authorList>
    </citation>
    <scope>NUCLEOTIDE SEQUENCE [LARGE SCALE GENOMIC DNA]</scope>
</reference>
<comment type="caution">
    <text evidence="1">The sequence shown here is derived from an EMBL/GenBank/DDBJ whole genome shotgun (WGS) entry which is preliminary data.</text>
</comment>
<accession>A0A2A6FPU4</accession>
<gene>
    <name evidence="1" type="ORF">B5766_09085</name>
</gene>
<dbReference type="AlphaFoldDB" id="A0A2A6FPU4"/>
<evidence type="ECO:0000313" key="2">
    <source>
        <dbReference type="Proteomes" id="UP000219994"/>
    </source>
</evidence>